<accession>A0A6I9TZW9</accession>
<keyword evidence="1" id="KW-1185">Reference proteome</keyword>
<name>A0A6I9TZW9_SESIN</name>
<dbReference type="OrthoDB" id="1922291at2759"/>
<dbReference type="Proteomes" id="UP000504604">
    <property type="component" value="Linkage group LG10"/>
</dbReference>
<dbReference type="GeneID" id="105171332"/>
<sequence length="168" mass="18767">MEVMRPANKRRITIHVCRDFHYSQMEGTARKKLRKLPHVFSKVLELPFASDADVIVEERPDLFRFVAEVKVDGKAGHVKAHAVEIHPGVIKIVVRDDHKRKGGGDVDLFLDKLEVDKWRFRLPSSARPELAKAAFVAGELIVTVPRGGCGRVDGGEIWGAGSRLVLVQ</sequence>
<evidence type="ECO:0000313" key="2">
    <source>
        <dbReference type="RefSeq" id="XP_011090707.1"/>
    </source>
</evidence>
<organism evidence="1 2">
    <name type="scientific">Sesamum indicum</name>
    <name type="common">Oriental sesame</name>
    <name type="synonym">Sesamum orientale</name>
    <dbReference type="NCBI Taxonomy" id="4182"/>
    <lineage>
        <taxon>Eukaryota</taxon>
        <taxon>Viridiplantae</taxon>
        <taxon>Streptophyta</taxon>
        <taxon>Embryophyta</taxon>
        <taxon>Tracheophyta</taxon>
        <taxon>Spermatophyta</taxon>
        <taxon>Magnoliopsida</taxon>
        <taxon>eudicotyledons</taxon>
        <taxon>Gunneridae</taxon>
        <taxon>Pentapetalae</taxon>
        <taxon>asterids</taxon>
        <taxon>lamiids</taxon>
        <taxon>Lamiales</taxon>
        <taxon>Pedaliaceae</taxon>
        <taxon>Sesamum</taxon>
    </lineage>
</organism>
<dbReference type="KEGG" id="sind:105171332"/>
<protein>
    <submittedName>
        <fullName evidence="2">Uncharacterized protein LOC105171332</fullName>
    </submittedName>
</protein>
<evidence type="ECO:0000313" key="1">
    <source>
        <dbReference type="Proteomes" id="UP000504604"/>
    </source>
</evidence>
<proteinExistence type="predicted"/>
<reference evidence="2" key="1">
    <citation type="submission" date="2025-08" db="UniProtKB">
        <authorList>
            <consortium name="RefSeq"/>
        </authorList>
    </citation>
    <scope>IDENTIFICATION</scope>
</reference>
<dbReference type="AlphaFoldDB" id="A0A6I9TZW9"/>
<dbReference type="PANTHER" id="PTHR33879:SF11">
    <property type="entry name" value="SHSP DOMAIN-CONTAINING PROTEIN"/>
    <property type="match status" value="1"/>
</dbReference>
<gene>
    <name evidence="2" type="primary">LOC105171332</name>
</gene>
<dbReference type="RefSeq" id="XP_011090707.1">
    <property type="nucleotide sequence ID" value="XM_011092405.2"/>
</dbReference>
<dbReference type="PANTHER" id="PTHR33879">
    <property type="entry name" value="17.6 KDA CLASS II HEAT SHOCK PROTEIN-RELATED"/>
    <property type="match status" value="1"/>
</dbReference>
<dbReference type="InParanoid" id="A0A6I9TZW9"/>